<dbReference type="EMBL" id="VHLG01000003">
    <property type="protein sequence ID" value="TPW31751.1"/>
    <property type="molecule type" value="Genomic_DNA"/>
</dbReference>
<evidence type="ECO:0000256" key="6">
    <source>
        <dbReference type="SAM" id="Phobius"/>
    </source>
</evidence>
<feature type="transmembrane region" description="Helical" evidence="6">
    <location>
        <begin position="267"/>
        <end position="286"/>
    </location>
</feature>
<keyword evidence="5 6" id="KW-0472">Membrane</keyword>
<sequence length="297" mass="31382">MNRLQANSVLLLAAAIWGGGFVAQSTAMTYIGPYWFIGIRFLLAAAVVLPFALAEGARSERRLVRRDYGHFALIGVALFGGSALQQVGIIHTSVTNSSFLTGLYVLAVPAIALLVLKKPPHPVVWPAALMALGGIYLLSGGNLSRLNIGDWLTIFCALFWAAQMTLVGVFVGPSGRPLMLSVVQFLVCGLLGMATGLVTGEPVSLASITGSWGEILYVGIISSGLAFALQVVGQRYTTAPQAAIFLSMETLFGALGAAIFLDERLVPAGYLGCALMFLAIIMVELLPELGRKKQNPA</sequence>
<dbReference type="InterPro" id="IPR037185">
    <property type="entry name" value="EmrE-like"/>
</dbReference>
<comment type="caution">
    <text evidence="8">The sequence shown here is derived from an EMBL/GenBank/DDBJ whole genome shotgun (WGS) entry which is preliminary data.</text>
</comment>
<dbReference type="SUPFAM" id="SSF103481">
    <property type="entry name" value="Multidrug resistance efflux transporter EmrE"/>
    <property type="match status" value="2"/>
</dbReference>
<feature type="transmembrane region" description="Helical" evidence="6">
    <location>
        <begin position="243"/>
        <end position="261"/>
    </location>
</feature>
<keyword evidence="2" id="KW-1003">Cell membrane</keyword>
<evidence type="ECO:0000313" key="9">
    <source>
        <dbReference type="Proteomes" id="UP000318801"/>
    </source>
</evidence>
<comment type="subcellular location">
    <subcellularLocation>
        <location evidence="1">Cell membrane</location>
        <topology evidence="1">Multi-pass membrane protein</topology>
    </subcellularLocation>
</comment>
<dbReference type="RefSeq" id="WP_141148523.1">
    <property type="nucleotide sequence ID" value="NZ_VHLG01000003.1"/>
</dbReference>
<gene>
    <name evidence="8" type="ORF">FJU08_08395</name>
</gene>
<dbReference type="Pfam" id="PF00892">
    <property type="entry name" value="EamA"/>
    <property type="match status" value="2"/>
</dbReference>
<proteinExistence type="predicted"/>
<dbReference type="AlphaFoldDB" id="A0A506UEY7"/>
<dbReference type="PANTHER" id="PTHR42920:SF5">
    <property type="entry name" value="EAMA DOMAIN-CONTAINING PROTEIN"/>
    <property type="match status" value="1"/>
</dbReference>
<accession>A0A506UEY7</accession>
<evidence type="ECO:0000256" key="5">
    <source>
        <dbReference type="ARBA" id="ARBA00023136"/>
    </source>
</evidence>
<protein>
    <submittedName>
        <fullName evidence="8">DMT family transporter</fullName>
    </submittedName>
</protein>
<dbReference type="InterPro" id="IPR051258">
    <property type="entry name" value="Diverse_Substrate_Transporter"/>
</dbReference>
<feature type="transmembrane region" description="Helical" evidence="6">
    <location>
        <begin position="151"/>
        <end position="171"/>
    </location>
</feature>
<evidence type="ECO:0000256" key="3">
    <source>
        <dbReference type="ARBA" id="ARBA00022692"/>
    </source>
</evidence>
<dbReference type="Proteomes" id="UP000318801">
    <property type="component" value="Unassembled WGS sequence"/>
</dbReference>
<dbReference type="PANTHER" id="PTHR42920">
    <property type="entry name" value="OS03G0707200 PROTEIN-RELATED"/>
    <property type="match status" value="1"/>
</dbReference>
<evidence type="ECO:0000259" key="7">
    <source>
        <dbReference type="Pfam" id="PF00892"/>
    </source>
</evidence>
<organism evidence="8 9">
    <name type="scientific">Martelella alba</name>
    <dbReference type="NCBI Taxonomy" id="2590451"/>
    <lineage>
        <taxon>Bacteria</taxon>
        <taxon>Pseudomonadati</taxon>
        <taxon>Pseudomonadota</taxon>
        <taxon>Alphaproteobacteria</taxon>
        <taxon>Hyphomicrobiales</taxon>
        <taxon>Aurantimonadaceae</taxon>
        <taxon>Martelella</taxon>
    </lineage>
</organism>
<keyword evidence="3 6" id="KW-0812">Transmembrane</keyword>
<feature type="domain" description="EamA" evidence="7">
    <location>
        <begin position="148"/>
        <end position="283"/>
    </location>
</feature>
<name>A0A506UEY7_9HYPH</name>
<feature type="transmembrane region" description="Helical" evidence="6">
    <location>
        <begin position="68"/>
        <end position="91"/>
    </location>
</feature>
<keyword evidence="4 6" id="KW-1133">Transmembrane helix</keyword>
<evidence type="ECO:0000256" key="4">
    <source>
        <dbReference type="ARBA" id="ARBA00022989"/>
    </source>
</evidence>
<evidence type="ECO:0000256" key="1">
    <source>
        <dbReference type="ARBA" id="ARBA00004651"/>
    </source>
</evidence>
<feature type="transmembrane region" description="Helical" evidence="6">
    <location>
        <begin position="178"/>
        <end position="199"/>
    </location>
</feature>
<reference evidence="8 9" key="1">
    <citation type="submission" date="2019-06" db="EMBL/GenBank/DDBJ databases">
        <authorList>
            <person name="Li M."/>
        </authorList>
    </citation>
    <scope>NUCLEOTIDE SEQUENCE [LARGE SCALE GENOMIC DNA]</scope>
    <source>
        <strain evidence="8 9">BGMRC2036</strain>
    </source>
</reference>
<feature type="transmembrane region" description="Helical" evidence="6">
    <location>
        <begin position="123"/>
        <end position="139"/>
    </location>
</feature>
<evidence type="ECO:0000313" key="8">
    <source>
        <dbReference type="EMBL" id="TPW31751.1"/>
    </source>
</evidence>
<feature type="transmembrane region" description="Helical" evidence="6">
    <location>
        <begin position="97"/>
        <end position="116"/>
    </location>
</feature>
<feature type="domain" description="EamA" evidence="7">
    <location>
        <begin position="9"/>
        <end position="139"/>
    </location>
</feature>
<dbReference type="InterPro" id="IPR000620">
    <property type="entry name" value="EamA_dom"/>
</dbReference>
<evidence type="ECO:0000256" key="2">
    <source>
        <dbReference type="ARBA" id="ARBA00022475"/>
    </source>
</evidence>
<dbReference type="OrthoDB" id="9804865at2"/>
<dbReference type="GO" id="GO:0005886">
    <property type="term" value="C:plasma membrane"/>
    <property type="evidence" value="ECO:0007669"/>
    <property type="project" value="UniProtKB-SubCell"/>
</dbReference>
<keyword evidence="9" id="KW-1185">Reference proteome</keyword>
<feature type="transmembrane region" description="Helical" evidence="6">
    <location>
        <begin position="33"/>
        <end position="56"/>
    </location>
</feature>
<feature type="transmembrane region" description="Helical" evidence="6">
    <location>
        <begin position="211"/>
        <end position="231"/>
    </location>
</feature>